<dbReference type="EMBL" id="LSTO01000001">
    <property type="protein sequence ID" value="OWW19074.1"/>
    <property type="molecule type" value="Genomic_DNA"/>
</dbReference>
<dbReference type="NCBIfam" id="TIGR03363">
    <property type="entry name" value="VI_chp_8"/>
    <property type="match status" value="1"/>
</dbReference>
<feature type="domain" description="ImpA N-terminal" evidence="1">
    <location>
        <begin position="11"/>
        <end position="132"/>
    </location>
</feature>
<accession>A0A254T8W0</accession>
<protein>
    <recommendedName>
        <fullName evidence="1">ImpA N-terminal domain-containing protein</fullName>
    </recommendedName>
</protein>
<dbReference type="PANTHER" id="PTHR37951">
    <property type="entry name" value="CYTOPLASMIC PROTEIN-RELATED"/>
    <property type="match status" value="1"/>
</dbReference>
<dbReference type="OrthoDB" id="9771118at2"/>
<proteinExistence type="predicted"/>
<dbReference type="AlphaFoldDB" id="A0A254T8W0"/>
<sequence>MDQALFNQLVAPIPGDHPGGEDMTFSPQFDVIREARRQDDASLSQGEWETVLKSSEWPKVRLECETLLSGKSKDLQVACWYTEALCHLSGFAGLAFGVQVLEIMLTDFWEFLYPDLLEDGLDERAGKIEWLNRQLPSAIRAIPLTEKTVGSYSWLLWDQSRSVDNLGLKDPAARDAAVADGKLTGDAFDKAATQSGLSFYKTLHEHIQDASTRLASLERHVDARFGNDSPGLKELRQAVSDCDEVVTRIIARLGGAVPVENGGRVVAETTGSGERPAGAAPGAVPVGMIQSRTDAVNALRHVSHYFRHNEPHSPVALLAERAAKWAEMPLERWLAAVIKDDSTLTQLRELLDIRPEG</sequence>
<gene>
    <name evidence="2" type="ORF">AYR66_05775</name>
</gene>
<dbReference type="InterPro" id="IPR010657">
    <property type="entry name" value="ImpA_N"/>
</dbReference>
<evidence type="ECO:0000313" key="2">
    <source>
        <dbReference type="EMBL" id="OWW19074.1"/>
    </source>
</evidence>
<evidence type="ECO:0000313" key="3">
    <source>
        <dbReference type="Proteomes" id="UP000197535"/>
    </source>
</evidence>
<evidence type="ECO:0000259" key="1">
    <source>
        <dbReference type="Pfam" id="PF06812"/>
    </source>
</evidence>
<keyword evidence="3" id="KW-1185">Reference proteome</keyword>
<comment type="caution">
    <text evidence="2">The sequence shown here is derived from an EMBL/GenBank/DDBJ whole genome shotgun (WGS) entry which is preliminary data.</text>
</comment>
<organism evidence="2 3">
    <name type="scientific">Noviherbaspirillum denitrificans</name>
    <dbReference type="NCBI Taxonomy" id="1968433"/>
    <lineage>
        <taxon>Bacteria</taxon>
        <taxon>Pseudomonadati</taxon>
        <taxon>Pseudomonadota</taxon>
        <taxon>Betaproteobacteria</taxon>
        <taxon>Burkholderiales</taxon>
        <taxon>Oxalobacteraceae</taxon>
        <taxon>Noviherbaspirillum</taxon>
    </lineage>
</organism>
<dbReference type="RefSeq" id="WP_088705993.1">
    <property type="nucleotide sequence ID" value="NZ_LSTO01000001.1"/>
</dbReference>
<name>A0A254T8W0_9BURK</name>
<dbReference type="Pfam" id="PF06812">
    <property type="entry name" value="ImpA_N"/>
    <property type="match status" value="1"/>
</dbReference>
<dbReference type="Proteomes" id="UP000197535">
    <property type="component" value="Unassembled WGS sequence"/>
</dbReference>
<dbReference type="PANTHER" id="PTHR37951:SF1">
    <property type="entry name" value="TYPE VI SECRETION SYSTEM COMPONENT TSSA1"/>
    <property type="match status" value="1"/>
</dbReference>
<dbReference type="InterPro" id="IPR017740">
    <property type="entry name" value="TssA-like"/>
</dbReference>
<reference evidence="2 3" key="1">
    <citation type="submission" date="2016-02" db="EMBL/GenBank/DDBJ databases">
        <authorList>
            <person name="Wen L."/>
            <person name="He K."/>
            <person name="Yang H."/>
        </authorList>
    </citation>
    <scope>NUCLEOTIDE SEQUENCE [LARGE SCALE GENOMIC DNA]</scope>
    <source>
        <strain evidence="2 3">TSA40</strain>
    </source>
</reference>